<name>A0ABS1E187_RUBGE</name>
<dbReference type="EMBL" id="NRRU01000167">
    <property type="protein sequence ID" value="MBK1715856.1"/>
    <property type="molecule type" value="Genomic_DNA"/>
</dbReference>
<accession>A0ABS1E187</accession>
<evidence type="ECO:0000313" key="3">
    <source>
        <dbReference type="Proteomes" id="UP001041814"/>
    </source>
</evidence>
<protein>
    <submittedName>
        <fullName evidence="2">Uncharacterized protein</fullName>
    </submittedName>
</protein>
<evidence type="ECO:0000313" key="2">
    <source>
        <dbReference type="EMBL" id="MBK1715856.1"/>
    </source>
</evidence>
<reference evidence="2" key="2">
    <citation type="journal article" date="2020" name="Microorganisms">
        <title>Osmotic Adaptation and Compatible Solute Biosynthesis of Phototrophic Bacteria as Revealed from Genome Analyses.</title>
        <authorList>
            <person name="Imhoff J.F."/>
            <person name="Rahn T."/>
            <person name="Kunzel S."/>
            <person name="Keller A."/>
            <person name="Neulinger S.C."/>
        </authorList>
    </citation>
    <scope>NUCLEOTIDE SEQUENCE</scope>
    <source>
        <strain evidence="2">IM 151</strain>
    </source>
</reference>
<sequence>MTNRDDAGTPPASGIQRRDFDAAVQRAARRRPRDSETPPEPPAAPAQARAPAEPGETLSAASLLHGLAPPAFTGVDSTPAARGEVARAELAASLTGLLAPADSGGLQHWQFSFGPAAGPLAGVALTLPSLPGQPLQLQLRLPAHSRERATLAAGLEALRERLAARGAEHADISLHDDEAT</sequence>
<proteinExistence type="predicted"/>
<dbReference type="Proteomes" id="UP001041814">
    <property type="component" value="Unassembled WGS sequence"/>
</dbReference>
<gene>
    <name evidence="2" type="ORF">CKO43_24210</name>
</gene>
<organism evidence="2 3">
    <name type="scientific">Rubrivivax gelatinosus</name>
    <name type="common">Rhodocyclus gelatinosus</name>
    <name type="synonym">Rhodopseudomonas gelatinosa</name>
    <dbReference type="NCBI Taxonomy" id="28068"/>
    <lineage>
        <taxon>Bacteria</taxon>
        <taxon>Pseudomonadati</taxon>
        <taxon>Pseudomonadota</taxon>
        <taxon>Betaproteobacteria</taxon>
        <taxon>Burkholderiales</taxon>
        <taxon>Sphaerotilaceae</taxon>
        <taxon>Rubrivivax</taxon>
    </lineage>
</organism>
<comment type="caution">
    <text evidence="2">The sequence shown here is derived from an EMBL/GenBank/DDBJ whole genome shotgun (WGS) entry which is preliminary data.</text>
</comment>
<feature type="compositionally biased region" description="Low complexity" evidence="1">
    <location>
        <begin position="45"/>
        <end position="54"/>
    </location>
</feature>
<feature type="region of interest" description="Disordered" evidence="1">
    <location>
        <begin position="1"/>
        <end position="64"/>
    </location>
</feature>
<evidence type="ECO:0000256" key="1">
    <source>
        <dbReference type="SAM" id="MobiDB-lite"/>
    </source>
</evidence>
<reference evidence="2" key="1">
    <citation type="submission" date="2017-08" db="EMBL/GenBank/DDBJ databases">
        <authorList>
            <person name="Imhoff J.F."/>
            <person name="Rahn T."/>
            <person name="Kuenzel S."/>
            <person name="Neulinger S.C."/>
        </authorList>
    </citation>
    <scope>NUCLEOTIDE SEQUENCE</scope>
    <source>
        <strain evidence="2">IM 151</strain>
    </source>
</reference>
<keyword evidence="3" id="KW-1185">Reference proteome</keyword>